<evidence type="ECO:0000313" key="12">
    <source>
        <dbReference type="Proteomes" id="UP000737402"/>
    </source>
</evidence>
<comment type="caution">
    <text evidence="11">The sequence shown here is derived from an EMBL/GenBank/DDBJ whole genome shotgun (WGS) entry which is preliminary data.</text>
</comment>
<organism evidence="11 12">
    <name type="scientific">Sutcliffiella tianshenii</name>
    <dbReference type="NCBI Taxonomy" id="1463404"/>
    <lineage>
        <taxon>Bacteria</taxon>
        <taxon>Bacillati</taxon>
        <taxon>Bacillota</taxon>
        <taxon>Bacilli</taxon>
        <taxon>Bacillales</taxon>
        <taxon>Bacillaceae</taxon>
        <taxon>Sutcliffiella</taxon>
    </lineage>
</organism>
<keyword evidence="11" id="KW-0121">Carboxypeptidase</keyword>
<gene>
    <name evidence="11" type="ORF">JOC95_004048</name>
</gene>
<dbReference type="PANTHER" id="PTHR10514:SF27">
    <property type="entry name" value="ANGIOTENSIN-CONVERTING ENZYME"/>
    <property type="match status" value="1"/>
</dbReference>
<sequence>MNVEQFLKQQNEQFQILLKKSSYAGWMAQTTGEKKWAEEAGKASSEFSLYYSDSERFEKVKELLSKENLSPEQQRQLELLETEMKENQMSKETIEELASMSSELNYLFNTYMPQVDGRKLSANSIRDILVNSTDNVEREKAWKASKEVGAEVSTKLIELVKKRNEAARNLGYENYYKMAFANQELDLEEIFTIFSNLVEQSDETFRKLKSELDASLAEKFKIDVKDLRPWHYSDPFFQEAPANEDANLDPFFKGQNLETLTAETFNSMDMPIDGLYASSDLNPRDGKNPTAFCMDMDREGDIRVLCNNVDNTYWMGTMLHEFGHAAYNKYTNRDLPALLRSPAHILTTEAIAMLFGKMTENREWLSKFLKLDEATLDKLAPSLEKHEQLKMLISARWIITFVFFEKALYENPDQDLNALWWETVEKIQLVNPPENRTNPDWAAKIHFTLAPVYYQNYLLGELTSAQLHQYILNNISEEFFTPQVGAYIRDEFLAPGSSYHWNKKIEMVTGEPLNPAFFVKAYCEKTPVKR</sequence>
<reference evidence="11 12" key="1">
    <citation type="submission" date="2021-01" db="EMBL/GenBank/DDBJ databases">
        <title>Genomic Encyclopedia of Type Strains, Phase IV (KMG-IV): sequencing the most valuable type-strain genomes for metagenomic binning, comparative biology and taxonomic classification.</title>
        <authorList>
            <person name="Goeker M."/>
        </authorList>
    </citation>
    <scope>NUCLEOTIDE SEQUENCE [LARGE SCALE GENOMIC DNA]</scope>
    <source>
        <strain evidence="11 12">DSM 25879</strain>
    </source>
</reference>
<dbReference type="PANTHER" id="PTHR10514">
    <property type="entry name" value="ANGIOTENSIN-CONVERTING ENZYME"/>
    <property type="match status" value="1"/>
</dbReference>
<dbReference type="GO" id="GO:0004180">
    <property type="term" value="F:carboxypeptidase activity"/>
    <property type="evidence" value="ECO:0007669"/>
    <property type="project" value="UniProtKB-KW"/>
</dbReference>
<evidence type="ECO:0000256" key="6">
    <source>
        <dbReference type="ARBA" id="ARBA00023049"/>
    </source>
</evidence>
<dbReference type="EMBL" id="JAFBED010000014">
    <property type="protein sequence ID" value="MBM7622137.1"/>
    <property type="molecule type" value="Genomic_DNA"/>
</dbReference>
<dbReference type="Pfam" id="PF01432">
    <property type="entry name" value="Peptidase_M3"/>
    <property type="match status" value="1"/>
</dbReference>
<keyword evidence="5 9" id="KW-0862">Zinc</keyword>
<comment type="cofactor">
    <cofactor evidence="9">
        <name>Zn(2+)</name>
        <dbReference type="ChEBI" id="CHEBI:29105"/>
    </cofactor>
    <text evidence="9">Binds 1 zinc ion.</text>
</comment>
<dbReference type="GO" id="GO:0008241">
    <property type="term" value="F:peptidyl-dipeptidase activity"/>
    <property type="evidence" value="ECO:0007669"/>
    <property type="project" value="UniProtKB-EC"/>
</dbReference>
<evidence type="ECO:0000256" key="8">
    <source>
        <dbReference type="ARBA" id="ARBA00023180"/>
    </source>
</evidence>
<dbReference type="Gene3D" id="1.10.1370.30">
    <property type="match status" value="1"/>
</dbReference>
<evidence type="ECO:0000256" key="9">
    <source>
        <dbReference type="RuleBase" id="RU003435"/>
    </source>
</evidence>
<evidence type="ECO:0000259" key="10">
    <source>
        <dbReference type="Pfam" id="PF01432"/>
    </source>
</evidence>
<proteinExistence type="inferred from homology"/>
<dbReference type="SUPFAM" id="SSF55486">
    <property type="entry name" value="Metalloproteases ('zincins'), catalytic domain"/>
    <property type="match status" value="1"/>
</dbReference>
<keyword evidence="1 9" id="KW-0645">Protease</keyword>
<dbReference type="InterPro" id="IPR001548">
    <property type="entry name" value="Peptidase_M2"/>
</dbReference>
<keyword evidence="7" id="KW-1015">Disulfide bond</keyword>
<dbReference type="Proteomes" id="UP000737402">
    <property type="component" value="Unassembled WGS sequence"/>
</dbReference>
<evidence type="ECO:0000256" key="3">
    <source>
        <dbReference type="ARBA" id="ARBA00022729"/>
    </source>
</evidence>
<keyword evidence="2 9" id="KW-0479">Metal-binding</keyword>
<evidence type="ECO:0000313" key="11">
    <source>
        <dbReference type="EMBL" id="MBM7622137.1"/>
    </source>
</evidence>
<comment type="similarity">
    <text evidence="9">Belongs to the peptidase M3 family.</text>
</comment>
<name>A0ABS2P595_9BACI</name>
<feature type="domain" description="Peptidase M3A/M3B catalytic" evidence="10">
    <location>
        <begin position="130"/>
        <end position="522"/>
    </location>
</feature>
<evidence type="ECO:0000256" key="5">
    <source>
        <dbReference type="ARBA" id="ARBA00022833"/>
    </source>
</evidence>
<dbReference type="InterPro" id="IPR001567">
    <property type="entry name" value="Pept_M3A_M3B_dom"/>
</dbReference>
<evidence type="ECO:0000256" key="1">
    <source>
        <dbReference type="ARBA" id="ARBA00022670"/>
    </source>
</evidence>
<keyword evidence="3" id="KW-0732">Signal</keyword>
<dbReference type="RefSeq" id="WP_204419489.1">
    <property type="nucleotide sequence ID" value="NZ_JAFBED010000014.1"/>
</dbReference>
<evidence type="ECO:0000256" key="4">
    <source>
        <dbReference type="ARBA" id="ARBA00022801"/>
    </source>
</evidence>
<keyword evidence="4 9" id="KW-0378">Hydrolase</keyword>
<evidence type="ECO:0000256" key="7">
    <source>
        <dbReference type="ARBA" id="ARBA00023157"/>
    </source>
</evidence>
<dbReference type="EC" id="3.4.15.1" evidence="11"/>
<keyword evidence="8" id="KW-0325">Glycoprotein</keyword>
<evidence type="ECO:0000256" key="2">
    <source>
        <dbReference type="ARBA" id="ARBA00022723"/>
    </source>
</evidence>
<keyword evidence="12" id="KW-1185">Reference proteome</keyword>
<protein>
    <submittedName>
        <fullName evidence="11">Peptidyl-dipeptidase A</fullName>
        <ecNumber evidence="11">3.4.15.1</ecNumber>
    </submittedName>
</protein>
<accession>A0ABS2P595</accession>
<keyword evidence="6 9" id="KW-0482">Metalloprotease</keyword>